<comment type="caution">
    <text evidence="2">The sequence shown here is derived from an EMBL/GenBank/DDBJ whole genome shotgun (WGS) entry which is preliminary data.</text>
</comment>
<dbReference type="RefSeq" id="WP_228390105.1">
    <property type="nucleotide sequence ID" value="NZ_WEGJ01000011.1"/>
</dbReference>
<name>A0A7K0CIB0_9ACTN</name>
<accession>A0A7K0CIB0</accession>
<feature type="region of interest" description="Disordered" evidence="1">
    <location>
        <begin position="93"/>
        <end position="124"/>
    </location>
</feature>
<reference evidence="2 3" key="1">
    <citation type="submission" date="2019-10" db="EMBL/GenBank/DDBJ databases">
        <title>Streptomyces smaragdinus sp. nov. and Streptomyces fabii sp. nov., isolated from the gut of fungus growing-termite Macrotermes natalensis.</title>
        <authorList>
            <person name="Schwitalla J."/>
            <person name="Benndorf R."/>
            <person name="Martin K."/>
            <person name="De Beer W."/>
            <person name="Kaster A.-K."/>
            <person name="Vollmers J."/>
            <person name="Poulsen M."/>
            <person name="Beemelmanns C."/>
        </authorList>
    </citation>
    <scope>NUCLEOTIDE SEQUENCE [LARGE SCALE GENOMIC DNA]</scope>
    <source>
        <strain evidence="2 3">RB5</strain>
    </source>
</reference>
<dbReference type="Proteomes" id="UP000466345">
    <property type="component" value="Unassembled WGS sequence"/>
</dbReference>
<proteinExistence type="predicted"/>
<dbReference type="AlphaFoldDB" id="A0A7K0CIB0"/>
<evidence type="ECO:0000313" key="2">
    <source>
        <dbReference type="EMBL" id="MQY13220.1"/>
    </source>
</evidence>
<evidence type="ECO:0000313" key="3">
    <source>
        <dbReference type="Proteomes" id="UP000466345"/>
    </source>
</evidence>
<gene>
    <name evidence="2" type="ORF">SRB5_33630</name>
</gene>
<evidence type="ECO:0000256" key="1">
    <source>
        <dbReference type="SAM" id="MobiDB-lite"/>
    </source>
</evidence>
<dbReference type="EMBL" id="WEGJ01000011">
    <property type="protein sequence ID" value="MQY13220.1"/>
    <property type="molecule type" value="Genomic_DNA"/>
</dbReference>
<keyword evidence="3" id="KW-1185">Reference proteome</keyword>
<evidence type="ECO:0008006" key="4">
    <source>
        <dbReference type="Google" id="ProtNLM"/>
    </source>
</evidence>
<protein>
    <recommendedName>
        <fullName evidence="4">Deoxyxylulose-5-phosphate synthase</fullName>
    </recommendedName>
</protein>
<organism evidence="2 3">
    <name type="scientific">Streptomyces smaragdinus</name>
    <dbReference type="NCBI Taxonomy" id="2585196"/>
    <lineage>
        <taxon>Bacteria</taxon>
        <taxon>Bacillati</taxon>
        <taxon>Actinomycetota</taxon>
        <taxon>Actinomycetes</taxon>
        <taxon>Kitasatosporales</taxon>
        <taxon>Streptomycetaceae</taxon>
        <taxon>Streptomyces</taxon>
    </lineage>
</organism>
<sequence length="124" mass="13201">MGIANSHFVCLPCRLSVKRGHGAGGVCSRCGGELIDAGSGLAAPKRRDERGWRALAAVLNAGLDFRPECCCGYAGHRPRTPREVREGLALAGRTGMSPARALAVSDPAAHTDRRRRPGRGAWER</sequence>